<proteinExistence type="predicted"/>
<protein>
    <submittedName>
        <fullName evidence="1">Uncharacterized protein</fullName>
    </submittedName>
</protein>
<reference evidence="1" key="1">
    <citation type="submission" date="2022-03" db="EMBL/GenBank/DDBJ databases">
        <authorList>
            <person name="Martin H S."/>
        </authorList>
    </citation>
    <scope>NUCLEOTIDE SEQUENCE</scope>
</reference>
<feature type="non-terminal residue" evidence="1">
    <location>
        <position position="67"/>
    </location>
</feature>
<gene>
    <name evidence="1" type="ORF">IPOD504_LOCUS4109</name>
</gene>
<dbReference type="Proteomes" id="UP000837857">
    <property type="component" value="Chromosome 15"/>
</dbReference>
<organism evidence="1 2">
    <name type="scientific">Iphiclides podalirius</name>
    <name type="common">scarce swallowtail</name>
    <dbReference type="NCBI Taxonomy" id="110791"/>
    <lineage>
        <taxon>Eukaryota</taxon>
        <taxon>Metazoa</taxon>
        <taxon>Ecdysozoa</taxon>
        <taxon>Arthropoda</taxon>
        <taxon>Hexapoda</taxon>
        <taxon>Insecta</taxon>
        <taxon>Pterygota</taxon>
        <taxon>Neoptera</taxon>
        <taxon>Endopterygota</taxon>
        <taxon>Lepidoptera</taxon>
        <taxon>Glossata</taxon>
        <taxon>Ditrysia</taxon>
        <taxon>Papilionoidea</taxon>
        <taxon>Papilionidae</taxon>
        <taxon>Papilioninae</taxon>
        <taxon>Iphiclides</taxon>
    </lineage>
</organism>
<name>A0ABN8HXA8_9NEOP</name>
<accession>A0ABN8HXA8</accession>
<sequence length="67" mass="7380">MGHIIEASICLSHHKEIRSQCPLRDYPFRASTKSNGRLAAAIFSLAWVRKVGSRATSLTKEPEAVGQ</sequence>
<evidence type="ECO:0000313" key="1">
    <source>
        <dbReference type="EMBL" id="CAH2043019.1"/>
    </source>
</evidence>
<keyword evidence="2" id="KW-1185">Reference proteome</keyword>
<dbReference type="EMBL" id="OW152827">
    <property type="protein sequence ID" value="CAH2043019.1"/>
    <property type="molecule type" value="Genomic_DNA"/>
</dbReference>
<evidence type="ECO:0000313" key="2">
    <source>
        <dbReference type="Proteomes" id="UP000837857"/>
    </source>
</evidence>